<reference evidence="1" key="2">
    <citation type="journal article" date="2015" name="Fish Shellfish Immunol.">
        <title>Early steps in the European eel (Anguilla anguilla)-Vibrio vulnificus interaction in the gills: Role of the RtxA13 toxin.</title>
        <authorList>
            <person name="Callol A."/>
            <person name="Pajuelo D."/>
            <person name="Ebbesson L."/>
            <person name="Teles M."/>
            <person name="MacKenzie S."/>
            <person name="Amaro C."/>
        </authorList>
    </citation>
    <scope>NUCLEOTIDE SEQUENCE</scope>
</reference>
<proteinExistence type="predicted"/>
<evidence type="ECO:0000313" key="1">
    <source>
        <dbReference type="EMBL" id="JAI02259.1"/>
    </source>
</evidence>
<name>A0A0E9XKQ0_ANGAN</name>
<dbReference type="AlphaFoldDB" id="A0A0E9XKQ0"/>
<organism evidence="1">
    <name type="scientific">Anguilla anguilla</name>
    <name type="common">European freshwater eel</name>
    <name type="synonym">Muraena anguilla</name>
    <dbReference type="NCBI Taxonomy" id="7936"/>
    <lineage>
        <taxon>Eukaryota</taxon>
        <taxon>Metazoa</taxon>
        <taxon>Chordata</taxon>
        <taxon>Craniata</taxon>
        <taxon>Vertebrata</taxon>
        <taxon>Euteleostomi</taxon>
        <taxon>Actinopterygii</taxon>
        <taxon>Neopterygii</taxon>
        <taxon>Teleostei</taxon>
        <taxon>Anguilliformes</taxon>
        <taxon>Anguillidae</taxon>
        <taxon>Anguilla</taxon>
    </lineage>
</organism>
<sequence>MAEKFFSTVKRERGLQFSGEMEGVCVCCFQDIESSLFKAGISNSGPEWLQRLLTFLSASILFSP</sequence>
<reference evidence="1" key="1">
    <citation type="submission" date="2014-11" db="EMBL/GenBank/DDBJ databases">
        <authorList>
            <person name="Amaro Gonzalez C."/>
        </authorList>
    </citation>
    <scope>NUCLEOTIDE SEQUENCE</scope>
</reference>
<accession>A0A0E9XKQ0</accession>
<dbReference type="EMBL" id="GBXM01006319">
    <property type="protein sequence ID" value="JAI02259.1"/>
    <property type="molecule type" value="Transcribed_RNA"/>
</dbReference>
<protein>
    <submittedName>
        <fullName evidence="1">Uncharacterized protein</fullName>
    </submittedName>
</protein>